<evidence type="ECO:0000313" key="10">
    <source>
        <dbReference type="Ensembl" id="ENSMLEP00000021589.1"/>
    </source>
</evidence>
<keyword evidence="2" id="KW-0106">Calcium</keyword>
<keyword evidence="5" id="KW-0406">Ion transport</keyword>
<dbReference type="InterPro" id="IPR013555">
    <property type="entry name" value="TRP_dom"/>
</dbReference>
<dbReference type="FunFam" id="1.25.40.20:FF:000222">
    <property type="entry name" value="Short transient receptor potential channel 2 homolog"/>
    <property type="match status" value="1"/>
</dbReference>
<dbReference type="GO" id="GO:0034703">
    <property type="term" value="C:cation channel complex"/>
    <property type="evidence" value="ECO:0007669"/>
    <property type="project" value="TreeGrafter"/>
</dbReference>
<evidence type="ECO:0000256" key="8">
    <source>
        <dbReference type="SAM" id="Phobius"/>
    </source>
</evidence>
<dbReference type="GO" id="GO:0008050">
    <property type="term" value="P:female courtship behavior"/>
    <property type="evidence" value="ECO:0007669"/>
    <property type="project" value="Ensembl"/>
</dbReference>
<feature type="region of interest" description="Disordered" evidence="7">
    <location>
        <begin position="704"/>
        <end position="780"/>
    </location>
</feature>
<reference evidence="10" key="1">
    <citation type="submission" date="2025-08" db="UniProtKB">
        <authorList>
            <consortium name="Ensembl"/>
        </authorList>
    </citation>
    <scope>IDENTIFICATION</scope>
</reference>
<accession>A0A2K5Z1A1</accession>
<keyword evidence="2" id="KW-0109">Calcium transport</keyword>
<dbReference type="GO" id="GO:0007340">
    <property type="term" value="P:acrosome reaction"/>
    <property type="evidence" value="ECO:0007669"/>
    <property type="project" value="Ensembl"/>
</dbReference>
<keyword evidence="8" id="KW-0472">Membrane</keyword>
<dbReference type="GO" id="GO:0002124">
    <property type="term" value="P:territorial aggressive behavior"/>
    <property type="evidence" value="ECO:0007669"/>
    <property type="project" value="Ensembl"/>
</dbReference>
<dbReference type="PANTHER" id="PTHR10117:SF6">
    <property type="entry name" value="SHORT TRANSIENT RECEPTOR POTENTIAL CHANNEL 2"/>
    <property type="match status" value="1"/>
</dbReference>
<evidence type="ECO:0000256" key="4">
    <source>
        <dbReference type="ARBA" id="ARBA00022737"/>
    </source>
</evidence>
<dbReference type="InterPro" id="IPR036770">
    <property type="entry name" value="Ankyrin_rpt-contain_sf"/>
</dbReference>
<dbReference type="GO" id="GO:0015279">
    <property type="term" value="F:store-operated calcium channel activity"/>
    <property type="evidence" value="ECO:0007669"/>
    <property type="project" value="Ensembl"/>
</dbReference>
<keyword evidence="1" id="KW-0813">Transport</keyword>
<evidence type="ECO:0000256" key="5">
    <source>
        <dbReference type="ARBA" id="ARBA00023065"/>
    </source>
</evidence>
<dbReference type="GO" id="GO:0019236">
    <property type="term" value="P:response to pheromone"/>
    <property type="evidence" value="ECO:0007669"/>
    <property type="project" value="Ensembl"/>
</dbReference>
<keyword evidence="3" id="KW-0107">Calcium channel</keyword>
<dbReference type="GO" id="GO:0010468">
    <property type="term" value="P:regulation of gene expression"/>
    <property type="evidence" value="ECO:0007669"/>
    <property type="project" value="Ensembl"/>
</dbReference>
<keyword evidence="8" id="KW-1133">Transmembrane helix</keyword>
<dbReference type="Proteomes" id="UP000233140">
    <property type="component" value="Unassembled WGS sequence"/>
</dbReference>
<dbReference type="GO" id="GO:0019992">
    <property type="term" value="F:diacylglycerol binding"/>
    <property type="evidence" value="ECO:0007669"/>
    <property type="project" value="Ensembl"/>
</dbReference>
<dbReference type="Ensembl" id="ENSMLET00000045090.1">
    <property type="protein sequence ID" value="ENSMLEP00000021589.1"/>
    <property type="gene ID" value="ENSMLEG00000034998.1"/>
</dbReference>
<evidence type="ECO:0000256" key="6">
    <source>
        <dbReference type="ARBA" id="ARBA00023303"/>
    </source>
</evidence>
<keyword evidence="6" id="KW-0407">Ion channel</keyword>
<dbReference type="STRING" id="9568.ENSMLEP00000021589"/>
<dbReference type="GeneTree" id="ENSGT01060000248588"/>
<name>A0A2K5Z1A1_MANLE</name>
<dbReference type="GO" id="GO:0007204">
    <property type="term" value="P:positive regulation of cytosolic calcium ion concentration"/>
    <property type="evidence" value="ECO:0007669"/>
    <property type="project" value="Ensembl"/>
</dbReference>
<dbReference type="OMA" id="EWNTEDP"/>
<feature type="transmembrane region" description="Helical" evidence="8">
    <location>
        <begin position="542"/>
        <end position="563"/>
    </location>
</feature>
<dbReference type="PANTHER" id="PTHR10117">
    <property type="entry name" value="TRANSIENT RECEPTOR POTENTIAL CHANNEL"/>
    <property type="match status" value="1"/>
</dbReference>
<feature type="domain" description="Transient receptor ion channel" evidence="9">
    <location>
        <begin position="181"/>
        <end position="246"/>
    </location>
</feature>
<dbReference type="Pfam" id="PF08344">
    <property type="entry name" value="TRP_2"/>
    <property type="match status" value="1"/>
</dbReference>
<feature type="transmembrane region" description="Helical" evidence="8">
    <location>
        <begin position="452"/>
        <end position="473"/>
    </location>
</feature>
<evidence type="ECO:0000256" key="2">
    <source>
        <dbReference type="ARBA" id="ARBA00022568"/>
    </source>
</evidence>
<protein>
    <recommendedName>
        <fullName evidence="9">Transient receptor ion channel domain-containing protein</fullName>
    </recommendedName>
</protein>
<organism evidence="10 11">
    <name type="scientific">Mandrillus leucophaeus</name>
    <name type="common">Drill</name>
    <name type="synonym">Papio leucophaeus</name>
    <dbReference type="NCBI Taxonomy" id="9568"/>
    <lineage>
        <taxon>Eukaryota</taxon>
        <taxon>Metazoa</taxon>
        <taxon>Chordata</taxon>
        <taxon>Craniata</taxon>
        <taxon>Vertebrata</taxon>
        <taxon>Euteleostomi</taxon>
        <taxon>Mammalia</taxon>
        <taxon>Eutheria</taxon>
        <taxon>Euarchontoglires</taxon>
        <taxon>Primates</taxon>
        <taxon>Haplorrhini</taxon>
        <taxon>Catarrhini</taxon>
        <taxon>Cercopithecidae</taxon>
        <taxon>Cercopithecinae</taxon>
        <taxon>Mandrillus</taxon>
    </lineage>
</organism>
<evidence type="ECO:0000256" key="1">
    <source>
        <dbReference type="ARBA" id="ARBA00022448"/>
    </source>
</evidence>
<feature type="transmembrane region" description="Helical" evidence="8">
    <location>
        <begin position="331"/>
        <end position="354"/>
    </location>
</feature>
<dbReference type="GO" id="GO:0012505">
    <property type="term" value="C:endomembrane system"/>
    <property type="evidence" value="ECO:0007669"/>
    <property type="project" value="Ensembl"/>
</dbReference>
<proteinExistence type="predicted"/>
<dbReference type="GO" id="GO:0048047">
    <property type="term" value="P:mating behavior, sex discrimination"/>
    <property type="evidence" value="ECO:0007669"/>
    <property type="project" value="Ensembl"/>
</dbReference>
<evidence type="ECO:0000313" key="11">
    <source>
        <dbReference type="Proteomes" id="UP000233140"/>
    </source>
</evidence>
<dbReference type="GO" id="GO:0070679">
    <property type="term" value="F:inositol 1,4,5 trisphosphate binding"/>
    <property type="evidence" value="ECO:0007669"/>
    <property type="project" value="Ensembl"/>
</dbReference>
<evidence type="ECO:0000256" key="7">
    <source>
        <dbReference type="SAM" id="MobiDB-lite"/>
    </source>
</evidence>
<dbReference type="SUPFAM" id="SSF48403">
    <property type="entry name" value="Ankyrin repeat"/>
    <property type="match status" value="1"/>
</dbReference>
<dbReference type="Gene3D" id="1.25.40.20">
    <property type="entry name" value="Ankyrin repeat-containing domain"/>
    <property type="match status" value="1"/>
</dbReference>
<feature type="transmembrane region" description="Helical" evidence="8">
    <location>
        <begin position="366"/>
        <end position="391"/>
    </location>
</feature>
<dbReference type="GO" id="GO:0032590">
    <property type="term" value="C:dendrite membrane"/>
    <property type="evidence" value="ECO:0007669"/>
    <property type="project" value="Ensembl"/>
</dbReference>
<dbReference type="GO" id="GO:0002121">
    <property type="term" value="P:inter-male aggressive behavior"/>
    <property type="evidence" value="ECO:0007669"/>
    <property type="project" value="Ensembl"/>
</dbReference>
<keyword evidence="11" id="KW-1185">Reference proteome</keyword>
<feature type="transmembrane region" description="Helical" evidence="8">
    <location>
        <begin position="508"/>
        <end position="530"/>
    </location>
</feature>
<sequence length="780" mass="87297">TDPITPNWTEIMNRKLRFPPPLLAAIQEGQLGLVQQLLESEVKATSSGPGGPLHNVEEAKEHSWREALNLAIHLGHEAITDVLLASVKFDFRQIHEALLVAVDTKQPAVVHRLLAHLEREKGRKVDTRSFSLAFFDSLIDGSRFAPGVTPLTLACQKDLYEIAQLLTDQGHTIAWPHLVSCACLKCSNARRYDLFKFSLSCINTYRGIASKAHLSLASEDATLAAFRLSRELRHLARKEHGWPEYIALESPSQDYGFELLGMCRNQNEDSETEPKAEGLGLAFEEGIPNLARLQLAVNYNQKRFVAHPICQQVLSSIWCGNLAGWRGNTTIWKLFVAFLIFLTMPFLCLGYWLAPKSRLGRLLKIPVLKFLLHSASCLWFLIFLLGESLVVETQLSTFRGRSQSVWETSLHMIWVTGISVGPFICGSDHLPSNCLPLFHHERSKWHTEDPQFLAEVLFAVTSMLSFTHLAYILPAHESLGTLQISIGKMIDDMIRCIPLRLFSHPSFFVPYLAWHASFNETFQFLFWTMFSMEEHSMFVDRALYGIFTIVVVIVLLNMLIAMITNSFQKIEWKFARSKICLSYFREGLTLPVPFNILPSPKAVFYLLRRICQFICCCCSCCKTKKPDYPLIPTFANLGAGAVPGKEQHGSYCLHIINALVQRYIETARHKFEETQQKDLGNRLTELTKTVSRLQSEVALHNSFQNLGPPIPETAELTGPGIVGTQESSGTGLPDSGGARTLASGDSGPRSPAHVLVHRQQEAKGAADLPQGEDSGTEGRS</sequence>
<keyword evidence="4" id="KW-0677">Repeat</keyword>
<dbReference type="InterPro" id="IPR002153">
    <property type="entry name" value="TRPC_channel"/>
</dbReference>
<evidence type="ECO:0000256" key="3">
    <source>
        <dbReference type="ARBA" id="ARBA00022673"/>
    </source>
</evidence>
<reference evidence="10" key="2">
    <citation type="submission" date="2025-09" db="UniProtKB">
        <authorList>
            <consortium name="Ensembl"/>
        </authorList>
    </citation>
    <scope>IDENTIFICATION</scope>
</reference>
<evidence type="ECO:0000259" key="9">
    <source>
        <dbReference type="SMART" id="SM01420"/>
    </source>
</evidence>
<dbReference type="GO" id="GO:0051480">
    <property type="term" value="P:regulation of cytosolic calcium ion concentration"/>
    <property type="evidence" value="ECO:0007669"/>
    <property type="project" value="TreeGrafter"/>
</dbReference>
<dbReference type="SMART" id="SM01420">
    <property type="entry name" value="TRP_2"/>
    <property type="match status" value="1"/>
</dbReference>
<dbReference type="AlphaFoldDB" id="A0A2K5Z1A1"/>
<dbReference type="GO" id="GO:1902436">
    <property type="term" value="P:negative regulation of male mating behavior"/>
    <property type="evidence" value="ECO:0007669"/>
    <property type="project" value="Ensembl"/>
</dbReference>
<keyword evidence="8" id="KW-0812">Transmembrane</keyword>